<gene>
    <name evidence="6" type="ORF">RUM44_011566</name>
</gene>
<evidence type="ECO:0000313" key="6">
    <source>
        <dbReference type="EMBL" id="KAK6624707.1"/>
    </source>
</evidence>
<dbReference type="Gene3D" id="1.10.1420.10">
    <property type="match status" value="1"/>
</dbReference>
<dbReference type="InterPro" id="IPR027417">
    <property type="entry name" value="P-loop_NTPase"/>
</dbReference>
<evidence type="ECO:0000256" key="4">
    <source>
        <dbReference type="ARBA" id="ARBA00023125"/>
    </source>
</evidence>
<dbReference type="EMBL" id="JAWJWF010000046">
    <property type="protein sequence ID" value="KAK6624707.1"/>
    <property type="molecule type" value="Genomic_DNA"/>
</dbReference>
<comment type="caution">
    <text evidence="6">The sequence shown here is derived from an EMBL/GenBank/DDBJ whole genome shotgun (WGS) entry which is preliminary data.</text>
</comment>
<dbReference type="SUPFAM" id="SSF52540">
    <property type="entry name" value="P-loop containing nucleoside triphosphate hydrolases"/>
    <property type="match status" value="1"/>
</dbReference>
<dbReference type="SUPFAM" id="SSF48334">
    <property type="entry name" value="DNA repair protein MutS, domain III"/>
    <property type="match status" value="1"/>
</dbReference>
<dbReference type="SMART" id="SM00534">
    <property type="entry name" value="MUTSac"/>
    <property type="match status" value="1"/>
</dbReference>
<sequence length="917" mass="103620">MSGTKRSLKCNGHLTFSDPATNFAVHRYFNGFFSSFIPIRSSCAMETSSSLFNFFENLSSSDIEPDISNEETTDFSFHGDRKTIISSENIERCETDLSRTVPQFPNEFSDNNSCSVEEDIEVVMAVYWKRGKLGAAYYTCSDSQVHVLNDIVDVHPDFNNLKTLVSQVKPSQVLTCSGMADTFVQALSSAINGKMDSFNEMSFEKEDEQLKKIFFMSVRKRDLSMIVINYDSCKRYILGIRFGFEPDTTNEDDHLLFVNSHIDLSQESMVVSFGMLVKYLEKYLPQMNLNHEPLRIMFINHISICNLVSIDEATYKALQIFNPRVHPSAFKRNAAGPTKEGLSLFGVFNRCKSSAGIRRLREMFLNPSKDEKQINERLDAVEFCCKPQHQHIVQNLMDCIKKVESITGILANIYRTRASISNWRSLYSSLYNAILIGDICQKHSSHSKLLEKMAKSITPNIHEVTHYMNQVIDFEESSLKNQFTVRSGVDRKLDLLRETYAQIPEVLVKVAELELEDLPSFVQQCSIIYITELGYLLSIPVWKGDGSDAADYTLPNFEVKFVVNNFVHYKTPRCSELDEVLGDSVASISNIESQIMITLIQFIHVRISDIVKVVKLVAELDCVISFSIIASENNYVRPKVTKERKIEIVQGRHPLQELCIDNFVPNYTFLGGDGHFMKIITGPNASGKSIYLKQVALIAYLAHIGSFVPAQNAEISILDHIHSRIQTVESVSTRMSAFLLDLKQMSHALYNSTPNSMVVVDEFGKGTTEIDGLSLLAASLIHFVERKDKCPFVLVSTHFHSLPTLLPESRLIKLQYMDYLIENDEIIYLHKIKDGVTGSSLTLLAARAAGLSEEAIKRAIEIQSSKGPLTCNPQLQITKHMMKEINYMKKIFKIVLNNEDNSADSAEYDGDDDSDQG</sequence>
<protein>
    <recommendedName>
        <fullName evidence="5">DNA mismatch repair proteins mutS family domain-containing protein</fullName>
    </recommendedName>
</protein>
<dbReference type="PIRSF" id="PIRSF005813">
    <property type="entry name" value="MSH2"/>
    <property type="match status" value="1"/>
</dbReference>
<dbReference type="InterPro" id="IPR011184">
    <property type="entry name" value="DNA_mismatch_repair_Msh2"/>
</dbReference>
<proteinExistence type="inferred from homology"/>
<dbReference type="InterPro" id="IPR000432">
    <property type="entry name" value="DNA_mismatch_repair_MutS_C"/>
</dbReference>
<dbReference type="SMART" id="SM00533">
    <property type="entry name" value="MUTSd"/>
    <property type="match status" value="1"/>
</dbReference>
<comment type="similarity">
    <text evidence="1">Belongs to the DNA mismatch repair MutS family.</text>
</comment>
<accession>A0ABR1AR30</accession>
<evidence type="ECO:0000256" key="1">
    <source>
        <dbReference type="ARBA" id="ARBA00006271"/>
    </source>
</evidence>
<keyword evidence="4" id="KW-0238">DNA-binding</keyword>
<dbReference type="Pfam" id="PF00488">
    <property type="entry name" value="MutS_V"/>
    <property type="match status" value="1"/>
</dbReference>
<dbReference type="PANTHER" id="PTHR11361">
    <property type="entry name" value="DNA MISMATCH REPAIR PROTEIN MUTS FAMILY MEMBER"/>
    <property type="match status" value="1"/>
</dbReference>
<dbReference type="PROSITE" id="PS00486">
    <property type="entry name" value="DNA_MISMATCH_REPAIR_2"/>
    <property type="match status" value="1"/>
</dbReference>
<organism evidence="6 7">
    <name type="scientific">Polyplax serrata</name>
    <name type="common">Common mouse louse</name>
    <dbReference type="NCBI Taxonomy" id="468196"/>
    <lineage>
        <taxon>Eukaryota</taxon>
        <taxon>Metazoa</taxon>
        <taxon>Ecdysozoa</taxon>
        <taxon>Arthropoda</taxon>
        <taxon>Hexapoda</taxon>
        <taxon>Insecta</taxon>
        <taxon>Pterygota</taxon>
        <taxon>Neoptera</taxon>
        <taxon>Paraneoptera</taxon>
        <taxon>Psocodea</taxon>
        <taxon>Troctomorpha</taxon>
        <taxon>Phthiraptera</taxon>
        <taxon>Anoplura</taxon>
        <taxon>Polyplacidae</taxon>
        <taxon>Polyplax</taxon>
    </lineage>
</organism>
<feature type="domain" description="DNA mismatch repair proteins mutS family" evidence="5">
    <location>
        <begin position="756"/>
        <end position="772"/>
    </location>
</feature>
<keyword evidence="7" id="KW-1185">Reference proteome</keyword>
<keyword evidence="3" id="KW-0067">ATP-binding</keyword>
<dbReference type="InterPro" id="IPR036187">
    <property type="entry name" value="DNA_mismatch_repair_MutS_sf"/>
</dbReference>
<dbReference type="InterPro" id="IPR045076">
    <property type="entry name" value="MutS"/>
</dbReference>
<evidence type="ECO:0000313" key="7">
    <source>
        <dbReference type="Proteomes" id="UP001359485"/>
    </source>
</evidence>
<dbReference type="Proteomes" id="UP001359485">
    <property type="component" value="Unassembled WGS sequence"/>
</dbReference>
<dbReference type="PANTHER" id="PTHR11361:SF20">
    <property type="entry name" value="MUTS PROTEIN HOMOLOG 5"/>
    <property type="match status" value="1"/>
</dbReference>
<dbReference type="Gene3D" id="3.40.50.300">
    <property type="entry name" value="P-loop containing nucleotide triphosphate hydrolases"/>
    <property type="match status" value="1"/>
</dbReference>
<evidence type="ECO:0000256" key="2">
    <source>
        <dbReference type="ARBA" id="ARBA00022741"/>
    </source>
</evidence>
<reference evidence="6 7" key="1">
    <citation type="submission" date="2023-09" db="EMBL/GenBank/DDBJ databases">
        <title>Genomes of two closely related lineages of the louse Polyplax serrata with different host specificities.</title>
        <authorList>
            <person name="Martinu J."/>
            <person name="Tarabai H."/>
            <person name="Stefka J."/>
            <person name="Hypsa V."/>
        </authorList>
    </citation>
    <scope>NUCLEOTIDE SEQUENCE [LARGE SCALE GENOMIC DNA]</scope>
    <source>
        <strain evidence="6">98ZLc_SE</strain>
    </source>
</reference>
<dbReference type="InterPro" id="IPR007696">
    <property type="entry name" value="DNA_mismatch_repair_MutS_core"/>
</dbReference>
<name>A0ABR1AR30_POLSC</name>
<evidence type="ECO:0000259" key="5">
    <source>
        <dbReference type="PROSITE" id="PS00486"/>
    </source>
</evidence>
<evidence type="ECO:0000256" key="3">
    <source>
        <dbReference type="ARBA" id="ARBA00022840"/>
    </source>
</evidence>
<dbReference type="Pfam" id="PF05192">
    <property type="entry name" value="MutS_III"/>
    <property type="match status" value="1"/>
</dbReference>
<keyword evidence="2" id="KW-0547">Nucleotide-binding</keyword>